<organism evidence="2 3">
    <name type="scientific">Dipteronia sinensis</name>
    <dbReference type="NCBI Taxonomy" id="43782"/>
    <lineage>
        <taxon>Eukaryota</taxon>
        <taxon>Viridiplantae</taxon>
        <taxon>Streptophyta</taxon>
        <taxon>Embryophyta</taxon>
        <taxon>Tracheophyta</taxon>
        <taxon>Spermatophyta</taxon>
        <taxon>Magnoliopsida</taxon>
        <taxon>eudicotyledons</taxon>
        <taxon>Gunneridae</taxon>
        <taxon>Pentapetalae</taxon>
        <taxon>rosids</taxon>
        <taxon>malvids</taxon>
        <taxon>Sapindales</taxon>
        <taxon>Sapindaceae</taxon>
        <taxon>Hippocastanoideae</taxon>
        <taxon>Acereae</taxon>
        <taxon>Dipteronia</taxon>
    </lineage>
</organism>
<name>A0AAE0E0H1_9ROSI</name>
<dbReference type="InterPro" id="IPR005174">
    <property type="entry name" value="KIB1-4_b-propeller"/>
</dbReference>
<sequence>MMMSQEQLETKTKSTRWSNLDYDLLLLIFEKLLDLSDIYQSRNVCVSWQSVSKTTLSPFLFLSKVSLHEEEPEEGDFFFGAFDSEYKNGFDYEKSCTLFNSRTHEIHKISLPEEEKGNIWYSSSGFWWLITIGVEPPHEIGLFNPFTRDRISLPRASDLLEVQEELRAITSTNPLIDPKFSVLATHSCGRKIAFCRPGDSSWTSINGFQGICTDTIFHKGEFYAVNLRGDLYRINSCTFTAEKLALQPIEFSWHWYCKNSSKSLPQNHSTDFEANCIYFIDDANVFNVKINKDTVDLLDD</sequence>
<dbReference type="PANTHER" id="PTHR44259">
    <property type="entry name" value="OS07G0183000 PROTEIN-RELATED"/>
    <property type="match status" value="1"/>
</dbReference>
<dbReference type="Gene3D" id="1.20.1280.50">
    <property type="match status" value="1"/>
</dbReference>
<dbReference type="SUPFAM" id="SSF81383">
    <property type="entry name" value="F-box domain"/>
    <property type="match status" value="1"/>
</dbReference>
<accession>A0AAE0E0H1</accession>
<dbReference type="Proteomes" id="UP001281410">
    <property type="component" value="Unassembled WGS sequence"/>
</dbReference>
<comment type="caution">
    <text evidence="2">The sequence shown here is derived from an EMBL/GenBank/DDBJ whole genome shotgun (WGS) entry which is preliminary data.</text>
</comment>
<dbReference type="AlphaFoldDB" id="A0AAE0E0H1"/>
<dbReference type="EMBL" id="JANJYJ010000007">
    <property type="protein sequence ID" value="KAK3199733.1"/>
    <property type="molecule type" value="Genomic_DNA"/>
</dbReference>
<evidence type="ECO:0000313" key="2">
    <source>
        <dbReference type="EMBL" id="KAK3199733.1"/>
    </source>
</evidence>
<dbReference type="PANTHER" id="PTHR44259:SF15">
    <property type="entry name" value="F-BOX PROTEIN KIB2-RELATED"/>
    <property type="match status" value="1"/>
</dbReference>
<keyword evidence="3" id="KW-1185">Reference proteome</keyword>
<proteinExistence type="predicted"/>
<evidence type="ECO:0000259" key="1">
    <source>
        <dbReference type="Pfam" id="PF03478"/>
    </source>
</evidence>
<protein>
    <recommendedName>
        <fullName evidence="1">KIB1-4 beta-propeller domain-containing protein</fullName>
    </recommendedName>
</protein>
<gene>
    <name evidence="2" type="ORF">Dsin_023148</name>
</gene>
<evidence type="ECO:0000313" key="3">
    <source>
        <dbReference type="Proteomes" id="UP001281410"/>
    </source>
</evidence>
<dbReference type="Pfam" id="PF03478">
    <property type="entry name" value="Beta-prop_KIB1-4"/>
    <property type="match status" value="1"/>
</dbReference>
<dbReference type="InterPro" id="IPR036047">
    <property type="entry name" value="F-box-like_dom_sf"/>
</dbReference>
<reference evidence="2" key="1">
    <citation type="journal article" date="2023" name="Plant J.">
        <title>Genome sequences and population genomics provide insights into the demographic history, inbreeding, and mutation load of two 'living fossil' tree species of Dipteronia.</title>
        <authorList>
            <person name="Feng Y."/>
            <person name="Comes H.P."/>
            <person name="Chen J."/>
            <person name="Zhu S."/>
            <person name="Lu R."/>
            <person name="Zhang X."/>
            <person name="Li P."/>
            <person name="Qiu J."/>
            <person name="Olsen K.M."/>
            <person name="Qiu Y."/>
        </authorList>
    </citation>
    <scope>NUCLEOTIDE SEQUENCE</scope>
    <source>
        <strain evidence="2">NBL</strain>
    </source>
</reference>
<dbReference type="InterPro" id="IPR050942">
    <property type="entry name" value="F-box_BR-signaling"/>
</dbReference>
<feature type="domain" description="KIB1-4 beta-propeller" evidence="1">
    <location>
        <begin position="99"/>
        <end position="234"/>
    </location>
</feature>